<sequence length="393" mass="42468">MIRKSLTYLAAAGVALMTASGCAAEGSLDPAEISSNLVVFTDASKSLADRNLIEVPVGELLLSDGRLVAMDPLVQPETKSFARRVEPGTYPVSFIRGTAKYSRPAFLVIRFSSEKIERFELATIEGQDVNTLKDDEFFGIGVDAGLAAFANADYGASQTKFQEAEQSKPGSRYSNYYDDKLSQSMTGQRSDEATIDRPLEGDAGAAAIVQSGWGDGFYPTFWGLNKDGKPVLALIDFFVIENGDGRSDEEKEEASVLAKMTEQQQADNKAAYKALQEGGDKGFAKYVAEKRIAPKDYILGQGGSFMFEVIRQDRPAALRAMIEAGADNALGPHDGLLDKSYAAFAHSMNDYAAKAKAEGKSTPAPRSKELMDLVAELEKRPGLSDQLKSSTQE</sequence>
<evidence type="ECO:0000313" key="3">
    <source>
        <dbReference type="Proteomes" id="UP000298664"/>
    </source>
</evidence>
<evidence type="ECO:0000313" key="2">
    <source>
        <dbReference type="EMBL" id="WHA41477.1"/>
    </source>
</evidence>
<reference evidence="2" key="1">
    <citation type="submission" date="2023-05" db="EMBL/GenBank/DDBJ databases">
        <title>Complete genome sequence of Agrobacterium larrymoorei CFBP5477.</title>
        <authorList>
            <person name="Yen H.-C."/>
            <person name="Chou L."/>
            <person name="Lin Y.-C."/>
            <person name="Lai E.-M."/>
            <person name="Kuo C.-H."/>
        </authorList>
    </citation>
    <scope>NUCLEOTIDE SEQUENCE</scope>
    <source>
        <strain evidence="2">CFBP5477</strain>
    </source>
</reference>
<gene>
    <name evidence="2" type="ORF">CFBP5477_002230</name>
</gene>
<dbReference type="InterPro" id="IPR025335">
    <property type="entry name" value="DUF4241"/>
</dbReference>
<dbReference type="EMBL" id="CP124733">
    <property type="protein sequence ID" value="WHA41477.1"/>
    <property type="molecule type" value="Genomic_DNA"/>
</dbReference>
<name>A0AAF0H957_9HYPH</name>
<evidence type="ECO:0000256" key="1">
    <source>
        <dbReference type="SAM" id="SignalP"/>
    </source>
</evidence>
<dbReference type="PROSITE" id="PS51257">
    <property type="entry name" value="PROKAR_LIPOPROTEIN"/>
    <property type="match status" value="1"/>
</dbReference>
<dbReference type="Proteomes" id="UP000298664">
    <property type="component" value="Chromosome Circular"/>
</dbReference>
<feature type="signal peptide" evidence="1">
    <location>
        <begin position="1"/>
        <end position="23"/>
    </location>
</feature>
<dbReference type="AlphaFoldDB" id="A0AAF0H957"/>
<keyword evidence="1" id="KW-0732">Signal</keyword>
<proteinExistence type="predicted"/>
<dbReference type="RefSeq" id="WP_137393321.1">
    <property type="nucleotide sequence ID" value="NZ_CP124733.1"/>
</dbReference>
<feature type="chain" id="PRO_5041958313" evidence="1">
    <location>
        <begin position="24"/>
        <end position="393"/>
    </location>
</feature>
<protein>
    <submittedName>
        <fullName evidence="2">DUF4241 domain-containing protein</fullName>
    </submittedName>
</protein>
<organism evidence="2 3">
    <name type="scientific">Agrobacterium larrymoorei</name>
    <dbReference type="NCBI Taxonomy" id="160699"/>
    <lineage>
        <taxon>Bacteria</taxon>
        <taxon>Pseudomonadati</taxon>
        <taxon>Pseudomonadota</taxon>
        <taxon>Alphaproteobacteria</taxon>
        <taxon>Hyphomicrobiales</taxon>
        <taxon>Rhizobiaceae</taxon>
        <taxon>Rhizobium/Agrobacterium group</taxon>
        <taxon>Agrobacterium</taxon>
    </lineage>
</organism>
<dbReference type="Pfam" id="PF14025">
    <property type="entry name" value="DUF4241"/>
    <property type="match status" value="1"/>
</dbReference>
<accession>A0AAF0H957</accession>